<protein>
    <submittedName>
        <fullName evidence="4">Uncharacterized protein</fullName>
    </submittedName>
</protein>
<dbReference type="Proteomes" id="UP000824998">
    <property type="component" value="Unassembled WGS sequence"/>
</dbReference>
<keyword evidence="2" id="KW-0472">Membrane</keyword>
<keyword evidence="3" id="KW-0732">Signal</keyword>
<comment type="caution">
    <text evidence="4">The sequence shown here is derived from an EMBL/GenBank/DDBJ whole genome shotgun (WGS) entry which is preliminary data.</text>
</comment>
<feature type="region of interest" description="Disordered" evidence="1">
    <location>
        <begin position="168"/>
        <end position="192"/>
    </location>
</feature>
<evidence type="ECO:0000313" key="5">
    <source>
        <dbReference type="Proteomes" id="UP000824998"/>
    </source>
</evidence>
<sequence length="225" mass="22860">MRSALLTLLAAASAVSASAFTNTPHPGLRARQTTDAAAATNSGASLTGVGCSTTFTTSAEVCTTTTNTANDISSSCTSTALTTSSCISSYICFESGKAKDSCMVRDDSLTTSGIVVAVVFALSLFGTIAVLVGMACIEKSKAKKDARERAALLGGGKKAMEDLDEAKPYRIGEGGDSGSDEPLAKSAAPPAGGAVPAIQLHQGIGALGERDEHWSNDYAARNNNI</sequence>
<keyword evidence="5" id="KW-1185">Reference proteome</keyword>
<dbReference type="OrthoDB" id="3630276at2759"/>
<evidence type="ECO:0000256" key="2">
    <source>
        <dbReference type="SAM" id="Phobius"/>
    </source>
</evidence>
<feature type="transmembrane region" description="Helical" evidence="2">
    <location>
        <begin position="113"/>
        <end position="137"/>
    </location>
</feature>
<accession>A0A9P8C201</accession>
<feature type="signal peptide" evidence="3">
    <location>
        <begin position="1"/>
        <end position="19"/>
    </location>
</feature>
<evidence type="ECO:0000256" key="1">
    <source>
        <dbReference type="SAM" id="MobiDB-lite"/>
    </source>
</evidence>
<feature type="chain" id="PRO_5040146534" evidence="3">
    <location>
        <begin position="20"/>
        <end position="225"/>
    </location>
</feature>
<gene>
    <name evidence="4" type="ORF">BJ875DRAFT_182168</name>
</gene>
<keyword evidence="2" id="KW-1133">Transmembrane helix</keyword>
<proteinExistence type="predicted"/>
<dbReference type="EMBL" id="MU251740">
    <property type="protein sequence ID" value="KAG9229681.1"/>
    <property type="molecule type" value="Genomic_DNA"/>
</dbReference>
<keyword evidence="2" id="KW-0812">Transmembrane</keyword>
<reference evidence="4" key="1">
    <citation type="journal article" date="2021" name="IMA Fungus">
        <title>Genomic characterization of three marine fungi, including Emericellopsis atlantica sp. nov. with signatures of a generalist lifestyle and marine biomass degradation.</title>
        <authorList>
            <person name="Hagestad O.C."/>
            <person name="Hou L."/>
            <person name="Andersen J.H."/>
            <person name="Hansen E.H."/>
            <person name="Altermark B."/>
            <person name="Li C."/>
            <person name="Kuhnert E."/>
            <person name="Cox R.J."/>
            <person name="Crous P.W."/>
            <person name="Spatafora J.W."/>
            <person name="Lail K."/>
            <person name="Amirebrahimi M."/>
            <person name="Lipzen A."/>
            <person name="Pangilinan J."/>
            <person name="Andreopoulos W."/>
            <person name="Hayes R.D."/>
            <person name="Ng V."/>
            <person name="Grigoriev I.V."/>
            <person name="Jackson S.A."/>
            <person name="Sutton T.D.S."/>
            <person name="Dobson A.D.W."/>
            <person name="Rama T."/>
        </authorList>
    </citation>
    <scope>NUCLEOTIDE SEQUENCE</scope>
    <source>
        <strain evidence="4">TRa018bII</strain>
    </source>
</reference>
<evidence type="ECO:0000313" key="4">
    <source>
        <dbReference type="EMBL" id="KAG9229681.1"/>
    </source>
</evidence>
<evidence type="ECO:0000256" key="3">
    <source>
        <dbReference type="SAM" id="SignalP"/>
    </source>
</evidence>
<dbReference type="AlphaFoldDB" id="A0A9P8C201"/>
<name>A0A9P8C201_9HELO</name>
<organism evidence="4 5">
    <name type="scientific">Amylocarpus encephaloides</name>
    <dbReference type="NCBI Taxonomy" id="45428"/>
    <lineage>
        <taxon>Eukaryota</taxon>
        <taxon>Fungi</taxon>
        <taxon>Dikarya</taxon>
        <taxon>Ascomycota</taxon>
        <taxon>Pezizomycotina</taxon>
        <taxon>Leotiomycetes</taxon>
        <taxon>Helotiales</taxon>
        <taxon>Helotiales incertae sedis</taxon>
        <taxon>Amylocarpus</taxon>
    </lineage>
</organism>